<comment type="caution">
    <text evidence="3">The sequence shown here is derived from an EMBL/GenBank/DDBJ whole genome shotgun (WGS) entry which is preliminary data.</text>
</comment>
<proteinExistence type="predicted"/>
<dbReference type="Proteomes" id="UP000682733">
    <property type="component" value="Unassembled WGS sequence"/>
</dbReference>
<feature type="region of interest" description="Disordered" evidence="1">
    <location>
        <begin position="178"/>
        <end position="200"/>
    </location>
</feature>
<dbReference type="Proteomes" id="UP000677228">
    <property type="component" value="Unassembled WGS sequence"/>
</dbReference>
<sequence>MPLIQARNAIELRVTKGFLARPEYCRGNQPIAVDTVNQVIDYYFVGLNKIPMPVRFLTCTVGEAYEKFRQDYPGFEIRRSKFNSLRPKYAKKTSTHEVCVCIYHENISLLMERWSRVSNEKMSNLLALVLCNANDLASVSRSCKKCGDILASEKLLSKFNGTVDDPCDYMKWEQEEKNDRSINNTSSGISRIKSRGASGTSCRNQSASMLWFIVGAAPPIEFFGDPPFLRS</sequence>
<organism evidence="3 4">
    <name type="scientific">Didymodactylos carnosus</name>
    <dbReference type="NCBI Taxonomy" id="1234261"/>
    <lineage>
        <taxon>Eukaryota</taxon>
        <taxon>Metazoa</taxon>
        <taxon>Spiralia</taxon>
        <taxon>Gnathifera</taxon>
        <taxon>Rotifera</taxon>
        <taxon>Eurotatoria</taxon>
        <taxon>Bdelloidea</taxon>
        <taxon>Philodinida</taxon>
        <taxon>Philodinidae</taxon>
        <taxon>Didymodactylos</taxon>
    </lineage>
</organism>
<evidence type="ECO:0000256" key="1">
    <source>
        <dbReference type="SAM" id="MobiDB-lite"/>
    </source>
</evidence>
<gene>
    <name evidence="2" type="ORF">OVA965_LOCUS22933</name>
    <name evidence="3" type="ORF">TMI583_LOCUS23650</name>
</gene>
<accession>A0A8S2N4Y6</accession>
<dbReference type="EMBL" id="CAJNOK010013129">
    <property type="protein sequence ID" value="CAF1178324.1"/>
    <property type="molecule type" value="Genomic_DNA"/>
</dbReference>
<evidence type="ECO:0000313" key="2">
    <source>
        <dbReference type="EMBL" id="CAF1178324.1"/>
    </source>
</evidence>
<dbReference type="EMBL" id="CAJOBA010034657">
    <property type="protein sequence ID" value="CAF3989688.1"/>
    <property type="molecule type" value="Genomic_DNA"/>
</dbReference>
<evidence type="ECO:0000313" key="3">
    <source>
        <dbReference type="EMBL" id="CAF3989688.1"/>
    </source>
</evidence>
<protein>
    <submittedName>
        <fullName evidence="3">Uncharacterized protein</fullName>
    </submittedName>
</protein>
<name>A0A8S2N4Y6_9BILA</name>
<evidence type="ECO:0000313" key="4">
    <source>
        <dbReference type="Proteomes" id="UP000682733"/>
    </source>
</evidence>
<dbReference type="AlphaFoldDB" id="A0A8S2N4Y6"/>
<reference evidence="3" key="1">
    <citation type="submission" date="2021-02" db="EMBL/GenBank/DDBJ databases">
        <authorList>
            <person name="Nowell W R."/>
        </authorList>
    </citation>
    <scope>NUCLEOTIDE SEQUENCE</scope>
</reference>